<accession>A0A3G3M5X6</accession>
<organism evidence="1 2">
    <name type="scientific">Synechococcus phage S-P4</name>
    <dbReference type="NCBI Taxonomy" id="2484640"/>
    <lineage>
        <taxon>Viruses</taxon>
        <taxon>Duplodnaviria</taxon>
        <taxon>Heunggongvirae</taxon>
        <taxon>Uroviricota</taxon>
        <taxon>Caudoviricetes</taxon>
        <taxon>Pantevenvirales</taxon>
        <taxon>Kyanoviridae</taxon>
        <taxon>Leucotheavirus</taxon>
        <taxon>Leucotheavirus sp4</taxon>
    </lineage>
</organism>
<dbReference type="EMBL" id="MH920639">
    <property type="protein sequence ID" value="AYR01816.1"/>
    <property type="molecule type" value="Genomic_DNA"/>
</dbReference>
<protein>
    <submittedName>
        <fullName evidence="1">Uncharacterized protein</fullName>
    </submittedName>
</protein>
<dbReference type="GeneID" id="55007235"/>
<dbReference type="Proteomes" id="UP000281181">
    <property type="component" value="Segment"/>
</dbReference>
<keyword evidence="2" id="KW-1185">Reference proteome</keyword>
<evidence type="ECO:0000313" key="1">
    <source>
        <dbReference type="EMBL" id="AYR01816.1"/>
    </source>
</evidence>
<dbReference type="RefSeq" id="YP_009816001.1">
    <property type="nucleotide sequence ID" value="NC_048102.1"/>
</dbReference>
<proteinExistence type="predicted"/>
<reference evidence="1 2" key="1">
    <citation type="submission" date="2018-09" db="EMBL/GenBank/DDBJ databases">
        <authorList>
            <person name="You S."/>
        </authorList>
    </citation>
    <scope>NUCLEOTIDE SEQUENCE [LARGE SCALE GENOMIC DNA]</scope>
</reference>
<sequence>MITTDDFQLNEYISLDGVEGYITFISNDYITYCICEYDKPRECAASARQPTTQVNVLIFRQRWDDIQRTTRLHQTDN</sequence>
<dbReference type="KEGG" id="vg:55007235"/>
<evidence type="ECO:0000313" key="2">
    <source>
        <dbReference type="Proteomes" id="UP000281181"/>
    </source>
</evidence>
<name>A0A3G3M5X6_9CAUD</name>